<comment type="subcellular location">
    <subcellularLocation>
        <location evidence="1">Cell inner membrane</location>
    </subcellularLocation>
</comment>
<evidence type="ECO:0000313" key="7">
    <source>
        <dbReference type="EMBL" id="SIQ39313.1"/>
    </source>
</evidence>
<keyword evidence="4 7" id="KW-0808">Transferase</keyword>
<keyword evidence="6" id="KW-0012">Acyltransferase</keyword>
<dbReference type="EMBL" id="FTLW01000002">
    <property type="protein sequence ID" value="SIQ39313.1"/>
    <property type="molecule type" value="Genomic_DNA"/>
</dbReference>
<dbReference type="STRING" id="1604334.SAMN05421546_1264"/>
<dbReference type="PIRSF" id="PIRSF026649">
    <property type="entry name" value="MsbB"/>
    <property type="match status" value="1"/>
</dbReference>
<evidence type="ECO:0000256" key="2">
    <source>
        <dbReference type="ARBA" id="ARBA00022475"/>
    </source>
</evidence>
<dbReference type="Proteomes" id="UP000241788">
    <property type="component" value="Unassembled WGS sequence"/>
</dbReference>
<accession>A0A1N6SDV4</accession>
<dbReference type="PANTHER" id="PTHR30606">
    <property type="entry name" value="LIPID A BIOSYNTHESIS LAUROYL ACYLTRANSFERASE"/>
    <property type="match status" value="1"/>
</dbReference>
<evidence type="ECO:0000256" key="1">
    <source>
        <dbReference type="ARBA" id="ARBA00004533"/>
    </source>
</evidence>
<dbReference type="PANTHER" id="PTHR30606:SF10">
    <property type="entry name" value="PHOSPHATIDYLINOSITOL MANNOSIDE ACYLTRANSFERASE"/>
    <property type="match status" value="1"/>
</dbReference>
<dbReference type="OrthoDB" id="9803456at2"/>
<gene>
    <name evidence="7" type="ORF">SAMN05421546_1264</name>
</gene>
<evidence type="ECO:0000313" key="8">
    <source>
        <dbReference type="Proteomes" id="UP000241788"/>
    </source>
</evidence>
<keyword evidence="8" id="KW-1185">Reference proteome</keyword>
<evidence type="ECO:0000256" key="6">
    <source>
        <dbReference type="ARBA" id="ARBA00023315"/>
    </source>
</evidence>
<keyword evidence="3" id="KW-0997">Cell inner membrane</keyword>
<dbReference type="GO" id="GO:0016746">
    <property type="term" value="F:acyltransferase activity"/>
    <property type="evidence" value="ECO:0007669"/>
    <property type="project" value="UniProtKB-KW"/>
</dbReference>
<dbReference type="AlphaFoldDB" id="A0A1N6SDV4"/>
<dbReference type="InterPro" id="IPR004960">
    <property type="entry name" value="LipA_acyltrans"/>
</dbReference>
<dbReference type="GO" id="GO:0009247">
    <property type="term" value="P:glycolipid biosynthetic process"/>
    <property type="evidence" value="ECO:0007669"/>
    <property type="project" value="UniProtKB-ARBA"/>
</dbReference>
<sequence length="308" mass="33795">MAQGSTSAFLLFMFARLTGLLPWRALHALGDLLAGFWQGRNARESRVAMRGLALAFPDMPENERQTLHEAALKSTGRQTFETLRIWTRPAANSLSMLDEGPGVALFDAALASGRGLIVAAPHHGNWELLNRWLAKKTPLAILYAPPESPVVDAFLRRVRRSQGDEGRVEQIRAEGIGIRQLFKRLQAGGVVGILPDQQPKQGDGVWAPFFGVPASTMTLIGRLAERTHADVLYAWCERQGDGPRFTLHVEAAPSGIASADALASATALNAGIESLVRRSPAQYQWTYKRWSQQPEGSALGNPYWPDCY</sequence>
<dbReference type="NCBIfam" id="NF006438">
    <property type="entry name" value="PRK08734.1"/>
    <property type="match status" value="1"/>
</dbReference>
<name>A0A1N6SDV4_9GAMM</name>
<proteinExistence type="predicted"/>
<evidence type="ECO:0000256" key="5">
    <source>
        <dbReference type="ARBA" id="ARBA00023136"/>
    </source>
</evidence>
<keyword evidence="5" id="KW-0472">Membrane</keyword>
<keyword evidence="2" id="KW-1003">Cell membrane</keyword>
<evidence type="ECO:0000256" key="4">
    <source>
        <dbReference type="ARBA" id="ARBA00022679"/>
    </source>
</evidence>
<organism evidence="7 8">
    <name type="scientific">Solilutibacter tolerans</name>
    <dbReference type="NCBI Taxonomy" id="1604334"/>
    <lineage>
        <taxon>Bacteria</taxon>
        <taxon>Pseudomonadati</taxon>
        <taxon>Pseudomonadota</taxon>
        <taxon>Gammaproteobacteria</taxon>
        <taxon>Lysobacterales</taxon>
        <taxon>Lysobacteraceae</taxon>
        <taxon>Solilutibacter</taxon>
    </lineage>
</organism>
<dbReference type="RefSeq" id="WP_076586327.1">
    <property type="nucleotide sequence ID" value="NZ_FTLW01000002.1"/>
</dbReference>
<evidence type="ECO:0000256" key="3">
    <source>
        <dbReference type="ARBA" id="ARBA00022519"/>
    </source>
</evidence>
<dbReference type="CDD" id="cd07984">
    <property type="entry name" value="LPLAT_LABLAT-like"/>
    <property type="match status" value="1"/>
</dbReference>
<protein>
    <submittedName>
        <fullName evidence="7">KDO2-lipid IV(A) lauroyltransferase</fullName>
    </submittedName>
</protein>
<dbReference type="Pfam" id="PF03279">
    <property type="entry name" value="Lip_A_acyltrans"/>
    <property type="match status" value="1"/>
</dbReference>
<reference evidence="8" key="1">
    <citation type="submission" date="2017-01" db="EMBL/GenBank/DDBJ databases">
        <authorList>
            <person name="Varghese N."/>
            <person name="Submissions S."/>
        </authorList>
    </citation>
    <scope>NUCLEOTIDE SEQUENCE [LARGE SCALE GENOMIC DNA]</scope>
    <source>
        <strain evidence="8">UM1</strain>
    </source>
</reference>
<dbReference type="GO" id="GO:0005886">
    <property type="term" value="C:plasma membrane"/>
    <property type="evidence" value="ECO:0007669"/>
    <property type="project" value="UniProtKB-SubCell"/>
</dbReference>